<dbReference type="STRING" id="177437.HRM2_30110"/>
<feature type="compositionally biased region" description="Basic and acidic residues" evidence="11">
    <location>
        <begin position="407"/>
        <end position="425"/>
    </location>
</feature>
<keyword evidence="9" id="KW-0998">Cell outer membrane</keyword>
<gene>
    <name evidence="15" type="primary">gspD2</name>
    <name evidence="15" type="ordered locus">HRM2_30110</name>
</gene>
<keyword evidence="7" id="KW-0653">Protein transport</keyword>
<dbReference type="NCBIfam" id="TIGR02517">
    <property type="entry name" value="type_II_gspD"/>
    <property type="match status" value="1"/>
</dbReference>
<evidence type="ECO:0000313" key="15">
    <source>
        <dbReference type="EMBL" id="ACN16094.1"/>
    </source>
</evidence>
<dbReference type="InterPro" id="IPR049371">
    <property type="entry name" value="GspD-like_N0"/>
</dbReference>
<dbReference type="InterPro" id="IPR038591">
    <property type="entry name" value="NolW-like_sf"/>
</dbReference>
<dbReference type="GO" id="GO:0009279">
    <property type="term" value="C:cell outer membrane"/>
    <property type="evidence" value="ECO:0007669"/>
    <property type="project" value="UniProtKB-SubCell"/>
</dbReference>
<dbReference type="EMBL" id="CP001087">
    <property type="protein sequence ID" value="ACN16094.1"/>
    <property type="molecule type" value="Genomic_DNA"/>
</dbReference>
<dbReference type="KEGG" id="dat:HRM2_30110"/>
<reference evidence="15 16" key="1">
    <citation type="journal article" date="2009" name="Environ. Microbiol.">
        <title>Genome sequence of Desulfobacterium autotrophicum HRM2, a marine sulfate reducer oxidizing organic carbon completely to carbon dioxide.</title>
        <authorList>
            <person name="Strittmatter A.W."/>
            <person name="Liesegang H."/>
            <person name="Rabus R."/>
            <person name="Decker I."/>
            <person name="Amann J."/>
            <person name="Andres S."/>
            <person name="Henne A."/>
            <person name="Fricke W.F."/>
            <person name="Martinez-Arias R."/>
            <person name="Bartels D."/>
            <person name="Goesmann A."/>
            <person name="Krause L."/>
            <person name="Puehler A."/>
            <person name="Klenk H.P."/>
            <person name="Richter M."/>
            <person name="Schuler M."/>
            <person name="Gloeckner F.O."/>
            <person name="Meyerdierks A."/>
            <person name="Gottschalk G."/>
            <person name="Amann R."/>
        </authorList>
    </citation>
    <scope>NUCLEOTIDE SEQUENCE [LARGE SCALE GENOMIC DNA]</scope>
    <source>
        <strain evidence="16">ATCC 43914 / DSM 3382 / HRM2</strain>
    </source>
</reference>
<dbReference type="eggNOG" id="COG1450">
    <property type="taxonomic scope" value="Bacteria"/>
</dbReference>
<evidence type="ECO:0000313" key="16">
    <source>
        <dbReference type="Proteomes" id="UP000000442"/>
    </source>
</evidence>
<dbReference type="Gene3D" id="3.30.1370.120">
    <property type="match status" value="3"/>
</dbReference>
<feature type="domain" description="NolW-like" evidence="13">
    <location>
        <begin position="384"/>
        <end position="500"/>
    </location>
</feature>
<comment type="similarity">
    <text evidence="2">Belongs to the bacterial secretin family. GSP D subfamily.</text>
</comment>
<protein>
    <submittedName>
        <fullName evidence="15">GspD2</fullName>
    </submittedName>
</protein>
<evidence type="ECO:0000256" key="2">
    <source>
        <dbReference type="ARBA" id="ARBA00006980"/>
    </source>
</evidence>
<feature type="region of interest" description="Disordered" evidence="11">
    <location>
        <begin position="407"/>
        <end position="428"/>
    </location>
</feature>
<dbReference type="OrthoDB" id="9775455at2"/>
<dbReference type="Pfam" id="PF03958">
    <property type="entry name" value="Secretin_N"/>
    <property type="match status" value="1"/>
</dbReference>
<evidence type="ECO:0000256" key="7">
    <source>
        <dbReference type="ARBA" id="ARBA00022927"/>
    </source>
</evidence>
<keyword evidence="4" id="KW-1134">Transmembrane beta strand</keyword>
<dbReference type="PANTHER" id="PTHR30332:SF25">
    <property type="entry name" value="SECRETIN XPSD"/>
    <property type="match status" value="1"/>
</dbReference>
<dbReference type="InterPro" id="IPR004846">
    <property type="entry name" value="T2SS/T3SS_dom"/>
</dbReference>
<evidence type="ECO:0000256" key="10">
    <source>
        <dbReference type="RuleBase" id="RU004004"/>
    </source>
</evidence>
<dbReference type="GO" id="GO:0015628">
    <property type="term" value="P:protein secretion by the type II secretion system"/>
    <property type="evidence" value="ECO:0007669"/>
    <property type="project" value="InterPro"/>
</dbReference>
<feature type="domain" description="GspD-like N0" evidence="14">
    <location>
        <begin position="145"/>
        <end position="214"/>
    </location>
</feature>
<dbReference type="PROSITE" id="PS51257">
    <property type="entry name" value="PROKAR_LIPOPROTEIN"/>
    <property type="match status" value="1"/>
</dbReference>
<evidence type="ECO:0000256" key="8">
    <source>
        <dbReference type="ARBA" id="ARBA00023136"/>
    </source>
</evidence>
<dbReference type="InterPro" id="IPR005644">
    <property type="entry name" value="NolW-like"/>
</dbReference>
<comment type="subcellular location">
    <subcellularLocation>
        <location evidence="1 10">Cell outer membrane</location>
    </subcellularLocation>
</comment>
<organism evidence="15 16">
    <name type="scientific">Desulforapulum autotrophicum (strain ATCC 43914 / DSM 3382 / VKM B-1955 / HRM2)</name>
    <name type="common">Desulfobacterium autotrophicum</name>
    <dbReference type="NCBI Taxonomy" id="177437"/>
    <lineage>
        <taxon>Bacteria</taxon>
        <taxon>Pseudomonadati</taxon>
        <taxon>Thermodesulfobacteriota</taxon>
        <taxon>Desulfobacteria</taxon>
        <taxon>Desulfobacterales</taxon>
        <taxon>Desulfobacteraceae</taxon>
        <taxon>Desulforapulum</taxon>
    </lineage>
</organism>
<keyword evidence="8" id="KW-0472">Membrane</keyword>
<accession>C0QK68</accession>
<evidence type="ECO:0000259" key="12">
    <source>
        <dbReference type="Pfam" id="PF00263"/>
    </source>
</evidence>
<evidence type="ECO:0000256" key="11">
    <source>
        <dbReference type="SAM" id="MobiDB-lite"/>
    </source>
</evidence>
<dbReference type="HOGENOM" id="CLU_006756_1_2_7"/>
<keyword evidence="16" id="KW-1185">Reference proteome</keyword>
<dbReference type="Pfam" id="PF21305">
    <property type="entry name" value="type_II_gspD_N0"/>
    <property type="match status" value="1"/>
</dbReference>
<evidence type="ECO:0000256" key="5">
    <source>
        <dbReference type="ARBA" id="ARBA00022692"/>
    </source>
</evidence>
<dbReference type="InterPro" id="IPR001775">
    <property type="entry name" value="GspD/PilQ"/>
</dbReference>
<dbReference type="PRINTS" id="PR00811">
    <property type="entry name" value="BCTERIALGSPD"/>
</dbReference>
<dbReference type="AlphaFoldDB" id="C0QK68"/>
<dbReference type="GO" id="GO:0015627">
    <property type="term" value="C:type II protein secretion system complex"/>
    <property type="evidence" value="ECO:0007669"/>
    <property type="project" value="InterPro"/>
</dbReference>
<proteinExistence type="inferred from homology"/>
<feature type="domain" description="Type II/III secretion system secretin-like" evidence="12">
    <location>
        <begin position="562"/>
        <end position="728"/>
    </location>
</feature>
<evidence type="ECO:0000259" key="13">
    <source>
        <dbReference type="Pfam" id="PF03958"/>
    </source>
</evidence>
<name>C0QK68_DESAH</name>
<evidence type="ECO:0000259" key="14">
    <source>
        <dbReference type="Pfam" id="PF21305"/>
    </source>
</evidence>
<evidence type="ECO:0000256" key="1">
    <source>
        <dbReference type="ARBA" id="ARBA00004442"/>
    </source>
</evidence>
<dbReference type="Proteomes" id="UP000000442">
    <property type="component" value="Chromosome"/>
</dbReference>
<keyword evidence="6" id="KW-0732">Signal</keyword>
<evidence type="ECO:0000256" key="9">
    <source>
        <dbReference type="ARBA" id="ARBA00023237"/>
    </source>
</evidence>
<dbReference type="InterPro" id="IPR050810">
    <property type="entry name" value="Bact_Secretion_Sys_Channel"/>
</dbReference>
<keyword evidence="3 10" id="KW-0813">Transport</keyword>
<sequence length="761" mass="82714">MTKKTAAGNKTFLLILLLGLFVFSGCAGGKPAVKYESVPNITKTSPSADLPESPSGTPVAAIKDGPGSTGQNSEDRILPLMKQRAGHGSALKITEGKTDGSEKTDGNSFLMDRETVPLNALKSGKNSGRSLPIQRNESKPGGLVLNFDNADLYEVVRTMAEILKINYLVEKDISGAVTIHTAGQLKRDELFYVFYQILEINGLTAVRDGDLYRIVALNEASRMPIGLRTSTDDGEISHGERVIIQIVPLKFISAVEMTKIITPFISADGTIVSQADSNMMLLVDKGTNIDKALRLVKVFDVDIFKRVDHRLYTMAHADPTEIMQTLNQFFTSYGQSLGKDVKLIELGRLNAIMAISSKSEIFDKIDELISLLDVPVDGYEPRIFIYNVRNGEASELGDLLSTIFSGKKESPSEDKNIKSSSKKEPSQAMLPVQIVSKKEINDPKTKARPTPNSISGSSSLNTSINIIPDAIRNALIIEATPADYQVVLDVLKRLDVLPRQVLIEVTLAEVTLNDSSSLGVEWTFIKDGGSVADGLIQGTLGSTNVLQYNFGNTQKWAATLTALASKGDVNILSSPSVLASDNKEAKIDISTEVPVVTTEYKYGTDGDDMLATNIQYRNTGVILTVTPHINERGLVSMEINQEVSEQADAVLAGGQEYPSFYKRSVQTTLTVNDNQTIAIGGLMRKKEEDSSAGIPLLNQLPFFKYLFGKTAGGNEKNELIILITPRVVSDLDDIDQVTNEFRQRVGNTGKILMGTGTYSGE</sequence>
<evidence type="ECO:0000256" key="4">
    <source>
        <dbReference type="ARBA" id="ARBA00022452"/>
    </source>
</evidence>
<dbReference type="InterPro" id="IPR013356">
    <property type="entry name" value="T2SS_GspD"/>
</dbReference>
<dbReference type="Pfam" id="PF00263">
    <property type="entry name" value="Secretin"/>
    <property type="match status" value="1"/>
</dbReference>
<evidence type="ECO:0000256" key="3">
    <source>
        <dbReference type="ARBA" id="ARBA00022448"/>
    </source>
</evidence>
<evidence type="ECO:0000256" key="6">
    <source>
        <dbReference type="ARBA" id="ARBA00022729"/>
    </source>
</evidence>
<keyword evidence="5" id="KW-0812">Transmembrane</keyword>
<dbReference type="PANTHER" id="PTHR30332">
    <property type="entry name" value="PROBABLE GENERAL SECRETION PATHWAY PROTEIN D"/>
    <property type="match status" value="1"/>
</dbReference>
<feature type="region of interest" description="Disordered" evidence="11">
    <location>
        <begin position="41"/>
        <end position="74"/>
    </location>
</feature>